<protein>
    <recommendedName>
        <fullName evidence="1">B-cell receptor CD22</fullName>
    </recommendedName>
    <alternativeName>
        <fullName evidence="2">Sialic acid-binding Ig-like lectin 2</fullName>
    </alternativeName>
</protein>
<dbReference type="SUPFAM" id="SSF48726">
    <property type="entry name" value="Immunoglobulin"/>
    <property type="match status" value="5"/>
</dbReference>
<proteinExistence type="predicted"/>
<evidence type="ECO:0000256" key="1">
    <source>
        <dbReference type="ARBA" id="ARBA00040106"/>
    </source>
</evidence>
<dbReference type="InterPro" id="IPR003599">
    <property type="entry name" value="Ig_sub"/>
</dbReference>
<comment type="caution">
    <text evidence="8">The sequence shown here is derived from an EMBL/GenBank/DDBJ whole genome shotgun (WGS) entry which is preliminary data.</text>
</comment>
<gene>
    <name evidence="8" type="ORF">MATL_G00126050</name>
</gene>
<name>A0A9D3PUM2_MEGAT</name>
<dbReference type="OrthoDB" id="6250964at2759"/>
<keyword evidence="9" id="KW-1185">Reference proteome</keyword>
<dbReference type="InterPro" id="IPR013783">
    <property type="entry name" value="Ig-like_fold"/>
</dbReference>
<dbReference type="InterPro" id="IPR056386">
    <property type="entry name" value="Ig_CD22"/>
</dbReference>
<dbReference type="SMART" id="SM00408">
    <property type="entry name" value="IGc2"/>
    <property type="match status" value="4"/>
</dbReference>
<organism evidence="8 9">
    <name type="scientific">Megalops atlanticus</name>
    <name type="common">Tarpon</name>
    <name type="synonym">Clupea gigantea</name>
    <dbReference type="NCBI Taxonomy" id="7932"/>
    <lineage>
        <taxon>Eukaryota</taxon>
        <taxon>Metazoa</taxon>
        <taxon>Chordata</taxon>
        <taxon>Craniata</taxon>
        <taxon>Vertebrata</taxon>
        <taxon>Euteleostomi</taxon>
        <taxon>Actinopterygii</taxon>
        <taxon>Neopterygii</taxon>
        <taxon>Teleostei</taxon>
        <taxon>Elopiformes</taxon>
        <taxon>Megalopidae</taxon>
        <taxon>Megalops</taxon>
    </lineage>
</organism>
<dbReference type="InterPro" id="IPR003598">
    <property type="entry name" value="Ig_sub2"/>
</dbReference>
<dbReference type="Pfam" id="PF13927">
    <property type="entry name" value="Ig_3"/>
    <property type="match status" value="2"/>
</dbReference>
<dbReference type="Proteomes" id="UP001046870">
    <property type="component" value="Chromosome 10"/>
</dbReference>
<dbReference type="PANTHER" id="PTHR46013">
    <property type="entry name" value="VASCULAR CELL ADHESION MOLECULE 1"/>
    <property type="match status" value="1"/>
</dbReference>
<accession>A0A9D3PUM2</accession>
<dbReference type="InterPro" id="IPR036179">
    <property type="entry name" value="Ig-like_dom_sf"/>
</dbReference>
<evidence type="ECO:0000256" key="4">
    <source>
        <dbReference type="ARBA" id="ARBA00046458"/>
    </source>
</evidence>
<evidence type="ECO:0000256" key="3">
    <source>
        <dbReference type="ARBA" id="ARBA00045430"/>
    </source>
</evidence>
<reference evidence="8" key="1">
    <citation type="submission" date="2021-01" db="EMBL/GenBank/DDBJ databases">
        <authorList>
            <person name="Zahm M."/>
            <person name="Roques C."/>
            <person name="Cabau C."/>
            <person name="Klopp C."/>
            <person name="Donnadieu C."/>
            <person name="Jouanno E."/>
            <person name="Lampietro C."/>
            <person name="Louis A."/>
            <person name="Herpin A."/>
            <person name="Echchiki A."/>
            <person name="Berthelot C."/>
            <person name="Parey E."/>
            <person name="Roest-Crollius H."/>
            <person name="Braasch I."/>
            <person name="Postlethwait J."/>
            <person name="Bobe J."/>
            <person name="Montfort J."/>
            <person name="Bouchez O."/>
            <person name="Begum T."/>
            <person name="Mejri S."/>
            <person name="Adams A."/>
            <person name="Chen W.-J."/>
            <person name="Guiguen Y."/>
        </authorList>
    </citation>
    <scope>NUCLEOTIDE SEQUENCE</scope>
    <source>
        <strain evidence="8">YG-15Mar2019-1</strain>
        <tissue evidence="8">Brain</tissue>
    </source>
</reference>
<dbReference type="InterPro" id="IPR007110">
    <property type="entry name" value="Ig-like_dom"/>
</dbReference>
<comment type="function">
    <text evidence="3">Most highly expressed siglec (sialic acid-binding immunoglobulin-like lectin) on B-cells that plays a role in various aspects of B-cell biology including differentiation, antigen presentation, and trafficking to bone marrow. Binds to alpha 2,6-linked sialic acid residues of surface molecules such as CD22 itself, CD45 and IgM in a cis configuration. Can also bind to ligands on other cells as an adhesion molecule in a trans configuration. Acts as an inhibitory coreceptor on the surface of B-cells and inhibits B-cell receptor induced signaling, characterized by inhibition of the calcium mobilization and cellular activation. Mechanistically, the immunoreceptor tyrosine-based inhibitory motif domain is phosphorylated by the Src kinase LYN, which in turn leads to the recruitment of the protein tyrosine phosphatase 1/PTPN6, leading to the negative regulation of BCR signaling. If this negative signaling from is of sufficient strength, apoptosis of the B-cell can be induced.</text>
</comment>
<dbReference type="Gene3D" id="2.60.40.10">
    <property type="entry name" value="Immunoglobulins"/>
    <property type="match status" value="5"/>
</dbReference>
<feature type="transmembrane region" description="Helical" evidence="6">
    <location>
        <begin position="526"/>
        <end position="548"/>
    </location>
</feature>
<evidence type="ECO:0000313" key="8">
    <source>
        <dbReference type="EMBL" id="KAG7469164.1"/>
    </source>
</evidence>
<feature type="domain" description="Ig-like" evidence="7">
    <location>
        <begin position="434"/>
        <end position="513"/>
    </location>
</feature>
<feature type="domain" description="Ig-like" evidence="7">
    <location>
        <begin position="344"/>
        <end position="427"/>
    </location>
</feature>
<dbReference type="PANTHER" id="PTHR46013:SF8">
    <property type="entry name" value="B-CELL RECEPTOR CD22-RELATED"/>
    <property type="match status" value="1"/>
</dbReference>
<dbReference type="PROSITE" id="PS50835">
    <property type="entry name" value="IG_LIKE"/>
    <property type="match status" value="4"/>
</dbReference>
<dbReference type="Pfam" id="PF13895">
    <property type="entry name" value="Ig_2"/>
    <property type="match status" value="1"/>
</dbReference>
<evidence type="ECO:0000256" key="5">
    <source>
        <dbReference type="SAM" id="MobiDB-lite"/>
    </source>
</evidence>
<dbReference type="AlphaFoldDB" id="A0A9D3PUM2"/>
<evidence type="ECO:0000259" key="7">
    <source>
        <dbReference type="PROSITE" id="PS50835"/>
    </source>
</evidence>
<feature type="domain" description="Ig-like" evidence="7">
    <location>
        <begin position="254"/>
        <end position="337"/>
    </location>
</feature>
<comment type="subunit">
    <text evidence="4">Predominantly monomer of isoform CD22-beta. Also found as heterodimer of isoform CD22-beta and a shorter isoform. Interacts with PTPN6/SHP-1, LYN, SYK, PIK3R1/PIK3R2 and PLCG1 upon phosphorylation. Interacts with GRB2, INPP5D and SHC1 upon phosphorylation. May form a complex with INPP5D/SHIP, GRB2 and SHC1.</text>
</comment>
<dbReference type="Pfam" id="PF24518">
    <property type="entry name" value="Ig_CD22"/>
    <property type="match status" value="1"/>
</dbReference>
<dbReference type="SMART" id="SM00409">
    <property type="entry name" value="IG"/>
    <property type="match status" value="5"/>
</dbReference>
<evidence type="ECO:0000313" key="9">
    <source>
        <dbReference type="Proteomes" id="UP001046870"/>
    </source>
</evidence>
<feature type="region of interest" description="Disordered" evidence="5">
    <location>
        <begin position="641"/>
        <end position="660"/>
    </location>
</feature>
<feature type="domain" description="Ig-like" evidence="7">
    <location>
        <begin position="173"/>
        <end position="233"/>
    </location>
</feature>
<evidence type="ECO:0000256" key="6">
    <source>
        <dbReference type="SAM" id="Phobius"/>
    </source>
</evidence>
<sequence length="676" mass="74557">MPSASFNFPPHLPATKCSRTTLWTRERKANMLEAAFVFSTICMALPGVWGNRWSVSFSTKEVCAWTGTAVTFPCRYEYPASYSIKKVMWFRLTADGKREFASHTDQNVVSPSYKGRTRYTGSYKTCGLKVSNIRSTDGGLYYFRFETDHAQGRWTSLDAVALSVTDLHVEVHPARTENRFASGETVYLRCVARGCAASGKTFALYRNAVHLGVPDDWMTIYNFDQQHAGTYTCHPVSLPNIQSPGVALAVGYAPRSTAVVVSPPGEIAEGSSVTLTCVSNAEPPVESYAWFKDRQSGSIPDSFKPRLQLWNVGPSDRGEYHCVARNSLGFQRSKPVLLNVTHAPTGTVVLIHPRGDITEGSSVNLTCSTNANPLAEGYGWFQIAGARSWKKGATQNLTFSSIRAQHGGRYYCTAWNRHGHETSPVVDLPVLYAPKNTSVSARPSSEIEAGSSVTLTCSSIANPEVENYTWFRINEAEAWETRSGPRFTIAEVSARESGQYYCEARNRIGARLSPVLTVRVRGRLKVIALASAVGVSAGLITLTVMIMISKNMHRVDTDPAEENKQADLMDQIPAMPGDTLFLETFQETFNPGASKMTDIPEEPEDVYENVHPCIVPMKEATQSSEEDGTLNYITVHFSRNPSQDQIHDTNAPLDGDKEPRNANDVIYTVLARPSHL</sequence>
<keyword evidence="6" id="KW-0472">Membrane</keyword>
<keyword evidence="6" id="KW-0812">Transmembrane</keyword>
<keyword evidence="6" id="KW-1133">Transmembrane helix</keyword>
<dbReference type="EMBL" id="JAFDVH010000010">
    <property type="protein sequence ID" value="KAG7469164.1"/>
    <property type="molecule type" value="Genomic_DNA"/>
</dbReference>
<evidence type="ECO:0000256" key="2">
    <source>
        <dbReference type="ARBA" id="ARBA00041781"/>
    </source>
</evidence>